<keyword evidence="3" id="KW-1185">Reference proteome</keyword>
<proteinExistence type="predicted"/>
<dbReference type="PANTHER" id="PTHR46436">
    <property type="entry name" value="CENTROSOMAL PROTEIN OF 76 KDA"/>
    <property type="match status" value="1"/>
</dbReference>
<accession>A0A9D4ED48</accession>
<dbReference type="GO" id="GO:0046599">
    <property type="term" value="P:regulation of centriole replication"/>
    <property type="evidence" value="ECO:0007669"/>
    <property type="project" value="TreeGrafter"/>
</dbReference>
<protein>
    <recommendedName>
        <fullName evidence="1">CEP76 C2 domain-containing protein</fullName>
    </recommendedName>
</protein>
<comment type="caution">
    <text evidence="2">The sequence shown here is derived from an EMBL/GenBank/DDBJ whole genome shotgun (WGS) entry which is preliminary data.</text>
</comment>
<evidence type="ECO:0000313" key="3">
    <source>
        <dbReference type="Proteomes" id="UP000828390"/>
    </source>
</evidence>
<dbReference type="AlphaFoldDB" id="A0A9D4ED48"/>
<dbReference type="InterPro" id="IPR028926">
    <property type="entry name" value="CEP76-C2"/>
</dbReference>
<dbReference type="Pfam" id="PF15627">
    <property type="entry name" value="CEP76-C2"/>
    <property type="match status" value="1"/>
</dbReference>
<evidence type="ECO:0000259" key="1">
    <source>
        <dbReference type="Pfam" id="PF15627"/>
    </source>
</evidence>
<reference evidence="2" key="1">
    <citation type="journal article" date="2019" name="bioRxiv">
        <title>The Genome of the Zebra Mussel, Dreissena polymorpha: A Resource for Invasive Species Research.</title>
        <authorList>
            <person name="McCartney M.A."/>
            <person name="Auch B."/>
            <person name="Kono T."/>
            <person name="Mallez S."/>
            <person name="Zhang Y."/>
            <person name="Obille A."/>
            <person name="Becker A."/>
            <person name="Abrahante J.E."/>
            <person name="Garbe J."/>
            <person name="Badalamenti J.P."/>
            <person name="Herman A."/>
            <person name="Mangelson H."/>
            <person name="Liachko I."/>
            <person name="Sullivan S."/>
            <person name="Sone E.D."/>
            <person name="Koren S."/>
            <person name="Silverstein K.A.T."/>
            <person name="Beckman K.B."/>
            <person name="Gohl D.M."/>
        </authorList>
    </citation>
    <scope>NUCLEOTIDE SEQUENCE</scope>
    <source>
        <strain evidence="2">Duluth1</strain>
        <tissue evidence="2">Whole animal</tissue>
    </source>
</reference>
<dbReference type="Proteomes" id="UP000828390">
    <property type="component" value="Unassembled WGS sequence"/>
</dbReference>
<dbReference type="EMBL" id="JAIWYP010000009">
    <property type="protein sequence ID" value="KAH3777160.1"/>
    <property type="molecule type" value="Genomic_DNA"/>
</dbReference>
<dbReference type="PANTHER" id="PTHR46436:SF1">
    <property type="entry name" value="CENTROSOMAL PROTEIN OF 76 KDA"/>
    <property type="match status" value="1"/>
</dbReference>
<dbReference type="GO" id="GO:0005814">
    <property type="term" value="C:centriole"/>
    <property type="evidence" value="ECO:0007669"/>
    <property type="project" value="TreeGrafter"/>
</dbReference>
<organism evidence="2 3">
    <name type="scientific">Dreissena polymorpha</name>
    <name type="common">Zebra mussel</name>
    <name type="synonym">Mytilus polymorpha</name>
    <dbReference type="NCBI Taxonomy" id="45954"/>
    <lineage>
        <taxon>Eukaryota</taxon>
        <taxon>Metazoa</taxon>
        <taxon>Spiralia</taxon>
        <taxon>Lophotrochozoa</taxon>
        <taxon>Mollusca</taxon>
        <taxon>Bivalvia</taxon>
        <taxon>Autobranchia</taxon>
        <taxon>Heteroconchia</taxon>
        <taxon>Euheterodonta</taxon>
        <taxon>Imparidentia</taxon>
        <taxon>Neoheterodontei</taxon>
        <taxon>Myida</taxon>
        <taxon>Dreissenoidea</taxon>
        <taxon>Dreissenidae</taxon>
        <taxon>Dreissena</taxon>
    </lineage>
</organism>
<name>A0A9D4ED48_DREPO</name>
<evidence type="ECO:0000313" key="2">
    <source>
        <dbReference type="EMBL" id="KAH3777160.1"/>
    </source>
</evidence>
<sequence>MHQAPFYAHASSPILRSCIKPHFFPDRDSCIFSANIDPTRRYLYLYIKSGKAFLEHIDDDSGTPGQVTSYFTFHILFRGQRFKSRPVACACEPDIDEGFLLELHKDGAGLFAQVLHYQKCEKCFSFTILGMGSGSF</sequence>
<dbReference type="InterPro" id="IPR052299">
    <property type="entry name" value="CEP76"/>
</dbReference>
<gene>
    <name evidence="2" type="ORF">DPMN_178597</name>
</gene>
<feature type="domain" description="CEP76 C2" evidence="1">
    <location>
        <begin position="35"/>
        <end position="107"/>
    </location>
</feature>
<reference evidence="2" key="2">
    <citation type="submission" date="2020-11" db="EMBL/GenBank/DDBJ databases">
        <authorList>
            <person name="McCartney M.A."/>
            <person name="Auch B."/>
            <person name="Kono T."/>
            <person name="Mallez S."/>
            <person name="Becker A."/>
            <person name="Gohl D.M."/>
            <person name="Silverstein K.A.T."/>
            <person name="Koren S."/>
            <person name="Bechman K.B."/>
            <person name="Herman A."/>
            <person name="Abrahante J.E."/>
            <person name="Garbe J."/>
        </authorList>
    </citation>
    <scope>NUCLEOTIDE SEQUENCE</scope>
    <source>
        <strain evidence="2">Duluth1</strain>
        <tissue evidence="2">Whole animal</tissue>
    </source>
</reference>